<accession>A0AAQ3S1N4</accession>
<sequence length="240" mass="26946">MPGSWWLEQPLLLQQALHWSTLSSAASNVSLTIFSFSAARCFRCHLLMFGTQNKKEAEKSITAKTMWPKSIIIGGVLINGGSLLGAGNVAGGSLHGDCRSVEEQSCIINWLARLDFPRLNGDGVKQWLIQCETFFSVDGTPDDYKVCLAVVHFEGKALQWHNTYIKNKGLLNLPSWESYTRILIDRFGEVGEDPMAELMRLRQKNFVEDYHDAFDRIVSQVELSEANQLSCFLDGLKQDV</sequence>
<dbReference type="EMBL" id="CP144697">
    <property type="protein sequence ID" value="WVZ14312.1"/>
    <property type="molecule type" value="Genomic_DNA"/>
</dbReference>
<reference evidence="2 3" key="1">
    <citation type="journal article" date="2023" name="Life. Sci Alliance">
        <title>Evolutionary insights into 3D genome organization and epigenetic landscape of Vigna mungo.</title>
        <authorList>
            <person name="Junaid A."/>
            <person name="Singh B."/>
            <person name="Bhatia S."/>
        </authorList>
    </citation>
    <scope>NUCLEOTIDE SEQUENCE [LARGE SCALE GENOMIC DNA]</scope>
    <source>
        <strain evidence="2">Urdbean</strain>
    </source>
</reference>
<feature type="domain" description="Retrotransposon gag" evidence="1">
    <location>
        <begin position="148"/>
        <end position="237"/>
    </location>
</feature>
<dbReference type="Pfam" id="PF03732">
    <property type="entry name" value="Retrotrans_gag"/>
    <property type="match status" value="1"/>
</dbReference>
<dbReference type="Proteomes" id="UP001374535">
    <property type="component" value="Chromosome 4"/>
</dbReference>
<proteinExistence type="predicted"/>
<dbReference type="AlphaFoldDB" id="A0AAQ3S1N4"/>
<name>A0AAQ3S1N4_VIGMU</name>
<evidence type="ECO:0000313" key="3">
    <source>
        <dbReference type="Proteomes" id="UP001374535"/>
    </source>
</evidence>
<evidence type="ECO:0000259" key="1">
    <source>
        <dbReference type="Pfam" id="PF03732"/>
    </source>
</evidence>
<organism evidence="2 3">
    <name type="scientific">Vigna mungo</name>
    <name type="common">Black gram</name>
    <name type="synonym">Phaseolus mungo</name>
    <dbReference type="NCBI Taxonomy" id="3915"/>
    <lineage>
        <taxon>Eukaryota</taxon>
        <taxon>Viridiplantae</taxon>
        <taxon>Streptophyta</taxon>
        <taxon>Embryophyta</taxon>
        <taxon>Tracheophyta</taxon>
        <taxon>Spermatophyta</taxon>
        <taxon>Magnoliopsida</taxon>
        <taxon>eudicotyledons</taxon>
        <taxon>Gunneridae</taxon>
        <taxon>Pentapetalae</taxon>
        <taxon>rosids</taxon>
        <taxon>fabids</taxon>
        <taxon>Fabales</taxon>
        <taxon>Fabaceae</taxon>
        <taxon>Papilionoideae</taxon>
        <taxon>50 kb inversion clade</taxon>
        <taxon>NPAAA clade</taxon>
        <taxon>indigoferoid/millettioid clade</taxon>
        <taxon>Phaseoleae</taxon>
        <taxon>Vigna</taxon>
    </lineage>
</organism>
<keyword evidence="3" id="KW-1185">Reference proteome</keyword>
<gene>
    <name evidence="2" type="ORF">V8G54_011878</name>
</gene>
<evidence type="ECO:0000313" key="2">
    <source>
        <dbReference type="EMBL" id="WVZ14312.1"/>
    </source>
</evidence>
<protein>
    <recommendedName>
        <fullName evidence="1">Retrotransposon gag domain-containing protein</fullName>
    </recommendedName>
</protein>
<dbReference type="InterPro" id="IPR005162">
    <property type="entry name" value="Retrotrans_gag_dom"/>
</dbReference>